<dbReference type="EMBL" id="JAIWYP010000005">
    <property type="protein sequence ID" value="KAH3829498.1"/>
    <property type="molecule type" value="Genomic_DNA"/>
</dbReference>
<dbReference type="CDD" id="cd01671">
    <property type="entry name" value="CARD"/>
    <property type="match status" value="1"/>
</dbReference>
<dbReference type="Gene3D" id="3.30.200.20">
    <property type="entry name" value="Phosphorylase Kinase, domain 1"/>
    <property type="match status" value="1"/>
</dbReference>
<dbReference type="InterPro" id="IPR011029">
    <property type="entry name" value="DEATH-like_dom_sf"/>
</dbReference>
<dbReference type="SUPFAM" id="SSF47986">
    <property type="entry name" value="DEATH domain"/>
    <property type="match status" value="1"/>
</dbReference>
<keyword evidence="2" id="KW-1185">Reference proteome</keyword>
<evidence type="ECO:0000313" key="2">
    <source>
        <dbReference type="Proteomes" id="UP000828390"/>
    </source>
</evidence>
<dbReference type="AlphaFoldDB" id="A0A9D4H8P0"/>
<evidence type="ECO:0008006" key="3">
    <source>
        <dbReference type="Google" id="ProtNLM"/>
    </source>
</evidence>
<accession>A0A9D4H8P0</accession>
<dbReference type="Gene3D" id="1.10.533.10">
    <property type="entry name" value="Death Domain, Fas"/>
    <property type="match status" value="1"/>
</dbReference>
<dbReference type="Proteomes" id="UP000828390">
    <property type="component" value="Unassembled WGS sequence"/>
</dbReference>
<evidence type="ECO:0000313" key="1">
    <source>
        <dbReference type="EMBL" id="KAH3829498.1"/>
    </source>
</evidence>
<proteinExistence type="predicted"/>
<reference evidence="1" key="1">
    <citation type="journal article" date="2019" name="bioRxiv">
        <title>The Genome of the Zebra Mussel, Dreissena polymorpha: A Resource for Invasive Species Research.</title>
        <authorList>
            <person name="McCartney M.A."/>
            <person name="Auch B."/>
            <person name="Kono T."/>
            <person name="Mallez S."/>
            <person name="Zhang Y."/>
            <person name="Obille A."/>
            <person name="Becker A."/>
            <person name="Abrahante J.E."/>
            <person name="Garbe J."/>
            <person name="Badalamenti J.P."/>
            <person name="Herman A."/>
            <person name="Mangelson H."/>
            <person name="Liachko I."/>
            <person name="Sullivan S."/>
            <person name="Sone E.D."/>
            <person name="Koren S."/>
            <person name="Silverstein K.A.T."/>
            <person name="Beckman K.B."/>
            <person name="Gohl D.M."/>
        </authorList>
    </citation>
    <scope>NUCLEOTIDE SEQUENCE</scope>
    <source>
        <strain evidence="1">Duluth1</strain>
        <tissue evidence="1">Whole animal</tissue>
    </source>
</reference>
<gene>
    <name evidence="1" type="ORF">DPMN_131494</name>
</gene>
<sequence length="278" mass="31747">MATVNEDINPQRLDDDMCRRALNRAHKKVVAEMDPDVVLNGLRYSGFLPQGEYEDLMNLITLPMKCRLLVNKISQGGIGAYLEFKKCLRATNHEQLVIELELKEVEIISEMTRYSELQSERSSRRNNEFTLYERMETDDQHIPPAPALQRSALYGIRRDQEFVQTITKDLHNGRLIELTKVMVEELKSPGVSQQGHRGGFGTVYISKDQVPGFNLRVVLKEINAKQKDGNMSQKLGSVTNEKIAARLMHFAIVPLLAYYDDHQNEQVPLIVINYISSS</sequence>
<reference evidence="1" key="2">
    <citation type="submission" date="2020-11" db="EMBL/GenBank/DDBJ databases">
        <authorList>
            <person name="McCartney M.A."/>
            <person name="Auch B."/>
            <person name="Kono T."/>
            <person name="Mallez S."/>
            <person name="Becker A."/>
            <person name="Gohl D.M."/>
            <person name="Silverstein K.A.T."/>
            <person name="Koren S."/>
            <person name="Bechman K.B."/>
            <person name="Herman A."/>
            <person name="Abrahante J.E."/>
            <person name="Garbe J."/>
        </authorList>
    </citation>
    <scope>NUCLEOTIDE SEQUENCE</scope>
    <source>
        <strain evidence="1">Duluth1</strain>
        <tissue evidence="1">Whole animal</tissue>
    </source>
</reference>
<protein>
    <recommendedName>
        <fullName evidence="3">Protein kinase domain-containing protein</fullName>
    </recommendedName>
</protein>
<organism evidence="1 2">
    <name type="scientific">Dreissena polymorpha</name>
    <name type="common">Zebra mussel</name>
    <name type="synonym">Mytilus polymorpha</name>
    <dbReference type="NCBI Taxonomy" id="45954"/>
    <lineage>
        <taxon>Eukaryota</taxon>
        <taxon>Metazoa</taxon>
        <taxon>Spiralia</taxon>
        <taxon>Lophotrochozoa</taxon>
        <taxon>Mollusca</taxon>
        <taxon>Bivalvia</taxon>
        <taxon>Autobranchia</taxon>
        <taxon>Heteroconchia</taxon>
        <taxon>Euheterodonta</taxon>
        <taxon>Imparidentia</taxon>
        <taxon>Neoheterodontei</taxon>
        <taxon>Myida</taxon>
        <taxon>Dreissenoidea</taxon>
        <taxon>Dreissenidae</taxon>
        <taxon>Dreissena</taxon>
    </lineage>
</organism>
<name>A0A9D4H8P0_DREPO</name>
<comment type="caution">
    <text evidence="1">The sequence shown here is derived from an EMBL/GenBank/DDBJ whole genome shotgun (WGS) entry which is preliminary data.</text>
</comment>